<dbReference type="AlphaFoldDB" id="A0AA39HGC9"/>
<feature type="region of interest" description="Disordered" evidence="1">
    <location>
        <begin position="1"/>
        <end position="92"/>
    </location>
</feature>
<feature type="compositionally biased region" description="Low complexity" evidence="1">
    <location>
        <begin position="16"/>
        <end position="26"/>
    </location>
</feature>
<feature type="compositionally biased region" description="Pro residues" evidence="1">
    <location>
        <begin position="273"/>
        <end position="283"/>
    </location>
</feature>
<proteinExistence type="predicted"/>
<feature type="compositionally biased region" description="Pro residues" evidence="1">
    <location>
        <begin position="80"/>
        <end position="92"/>
    </location>
</feature>
<accession>A0AA39HGC9</accession>
<sequence>MSANYHPAVDDGGAPSSSTSRKTSSSHPEKQMRGLPRSYIKPDLEHFARHQAGQGPASSAGAFASTSNGESAGRVRRKLPPTPPAYSPEPPPTCLRMIPPVNVNTLDPEQLSTLNERLRCLSCFERADFCDHMGFKRIPPMMRGLVPHSPDTFGSTQHLGESHPSFPFVDPEIQKLMSHHWRTTERIRDEVLPRFELLRQRFGFAPSMTSVRRPTIHFPQFMIDEGRAIEEQEEMERLAMDRPSSAGEAVRNGKLRQRNPAGDLAPNEVITLTPPPEDPAPKPTPKRKPAKKKNKKHK</sequence>
<feature type="compositionally biased region" description="Low complexity" evidence="1">
    <location>
        <begin position="52"/>
        <end position="69"/>
    </location>
</feature>
<feature type="compositionally biased region" description="Basic residues" evidence="1">
    <location>
        <begin position="284"/>
        <end position="298"/>
    </location>
</feature>
<evidence type="ECO:0000256" key="1">
    <source>
        <dbReference type="SAM" id="MobiDB-lite"/>
    </source>
</evidence>
<keyword evidence="3" id="KW-1185">Reference proteome</keyword>
<reference evidence="2" key="1">
    <citation type="submission" date="2023-06" db="EMBL/GenBank/DDBJ databases">
        <title>Genomic analysis of the entomopathogenic nematode Steinernema hermaphroditum.</title>
        <authorList>
            <person name="Schwarz E.M."/>
            <person name="Heppert J.K."/>
            <person name="Baniya A."/>
            <person name="Schwartz H.T."/>
            <person name="Tan C.-H."/>
            <person name="Antoshechkin I."/>
            <person name="Sternberg P.W."/>
            <person name="Goodrich-Blair H."/>
            <person name="Dillman A.R."/>
        </authorList>
    </citation>
    <scope>NUCLEOTIDE SEQUENCE</scope>
    <source>
        <strain evidence="2">PS9179</strain>
        <tissue evidence="2">Whole animal</tissue>
    </source>
</reference>
<dbReference type="EMBL" id="JAUCMV010000004">
    <property type="protein sequence ID" value="KAK0404199.1"/>
    <property type="molecule type" value="Genomic_DNA"/>
</dbReference>
<organism evidence="2 3">
    <name type="scientific">Steinernema hermaphroditum</name>
    <dbReference type="NCBI Taxonomy" id="289476"/>
    <lineage>
        <taxon>Eukaryota</taxon>
        <taxon>Metazoa</taxon>
        <taxon>Ecdysozoa</taxon>
        <taxon>Nematoda</taxon>
        <taxon>Chromadorea</taxon>
        <taxon>Rhabditida</taxon>
        <taxon>Tylenchina</taxon>
        <taxon>Panagrolaimomorpha</taxon>
        <taxon>Strongyloidoidea</taxon>
        <taxon>Steinernematidae</taxon>
        <taxon>Steinernema</taxon>
    </lineage>
</organism>
<evidence type="ECO:0000313" key="3">
    <source>
        <dbReference type="Proteomes" id="UP001175271"/>
    </source>
</evidence>
<dbReference type="Proteomes" id="UP001175271">
    <property type="component" value="Unassembled WGS sequence"/>
</dbReference>
<comment type="caution">
    <text evidence="2">The sequence shown here is derived from an EMBL/GenBank/DDBJ whole genome shotgun (WGS) entry which is preliminary data.</text>
</comment>
<protein>
    <submittedName>
        <fullName evidence="2">Uncharacterized protein</fullName>
    </submittedName>
</protein>
<gene>
    <name evidence="2" type="ORF">QR680_017337</name>
</gene>
<evidence type="ECO:0000313" key="2">
    <source>
        <dbReference type="EMBL" id="KAK0404199.1"/>
    </source>
</evidence>
<name>A0AA39HGC9_9BILA</name>
<feature type="region of interest" description="Disordered" evidence="1">
    <location>
        <begin position="237"/>
        <end position="298"/>
    </location>
</feature>